<reference evidence="16" key="1">
    <citation type="journal article" date="2019" name="Int. J. Syst. Evol. Microbiol.">
        <title>The Global Catalogue of Microorganisms (GCM) 10K type strain sequencing project: providing services to taxonomists for standard genome sequencing and annotation.</title>
        <authorList>
            <consortium name="The Broad Institute Genomics Platform"/>
            <consortium name="The Broad Institute Genome Sequencing Center for Infectious Disease"/>
            <person name="Wu L."/>
            <person name="Ma J."/>
        </authorList>
    </citation>
    <scope>NUCLEOTIDE SEQUENCE [LARGE SCALE GENOMIC DNA]</scope>
    <source>
        <strain evidence="16">DFY28</strain>
    </source>
</reference>
<dbReference type="NCBIfam" id="NF011045">
    <property type="entry name" value="PRK14475.1"/>
    <property type="match status" value="1"/>
</dbReference>
<dbReference type="CDD" id="cd06503">
    <property type="entry name" value="ATP-synt_Fo_b"/>
    <property type="match status" value="1"/>
</dbReference>
<keyword evidence="12" id="KW-1003">Cell membrane</keyword>
<keyword evidence="2 12" id="KW-0138">CF(0)</keyword>
<name>A0ABW4N211_9CAUL</name>
<evidence type="ECO:0000256" key="2">
    <source>
        <dbReference type="ARBA" id="ARBA00022547"/>
    </source>
</evidence>
<dbReference type="HAMAP" id="MF_01398">
    <property type="entry name" value="ATP_synth_b_bprime"/>
    <property type="match status" value="1"/>
</dbReference>
<comment type="subunit">
    <text evidence="12">F-type ATPases have 2 components, F(1) - the catalytic core - and F(0) - the membrane proton channel. F(1) has five subunits: alpha(3), beta(3), gamma(1), delta(1), epsilon(1). F(0) has three main subunits: a(1), b(2) and c(10-14). The alpha and beta chains form an alternating ring which encloses part of the gamma chain. F(1) is attached to F(0) by a central stalk formed by the gamma and epsilon chains, while a peripheral stalk is formed by the delta and b chains.</text>
</comment>
<evidence type="ECO:0000256" key="13">
    <source>
        <dbReference type="RuleBase" id="RU003848"/>
    </source>
</evidence>
<proteinExistence type="inferred from homology"/>
<keyword evidence="1 12" id="KW-0813">Transport</keyword>
<evidence type="ECO:0000256" key="12">
    <source>
        <dbReference type="HAMAP-Rule" id="MF_01398"/>
    </source>
</evidence>
<keyword evidence="6 12" id="KW-0406">Ion transport</keyword>
<evidence type="ECO:0000256" key="6">
    <source>
        <dbReference type="ARBA" id="ARBA00023065"/>
    </source>
</evidence>
<sequence length="167" mass="17936">MPAFLSPAEAEFWVGIGLLIFLAIVIFVAKAPKAVAGMLDAKSAAIQADLDEAKRLREEAQRLLEELRTERAEAERQAADILAAAQAEAKRNQEEARVKLEESVARRRELAERKIATAEAQAIVEVKATAAELAARAAEGVLAGRLAGLKSDPSIDRAIGELAVKLK</sequence>
<dbReference type="InterPro" id="IPR002146">
    <property type="entry name" value="ATP_synth_b/b'su_bac/chlpt"/>
</dbReference>
<dbReference type="Proteomes" id="UP001597237">
    <property type="component" value="Unassembled WGS sequence"/>
</dbReference>
<comment type="function">
    <text evidence="9 12">F(1)F(0) ATP synthase produces ATP from ADP in the presence of a proton or sodium gradient. F-type ATPases consist of two structural domains, F(1) containing the extramembraneous catalytic core and F(0) containing the membrane proton channel, linked together by a central stalk and a peripheral stalk. During catalysis, ATP synthesis in the catalytic domain of F(1) is coupled via a rotary mechanism of the central stalk subunits to proton translocation.</text>
</comment>
<evidence type="ECO:0000256" key="11">
    <source>
        <dbReference type="ARBA" id="ARBA00037847"/>
    </source>
</evidence>
<evidence type="ECO:0000256" key="3">
    <source>
        <dbReference type="ARBA" id="ARBA00022692"/>
    </source>
</evidence>
<dbReference type="Pfam" id="PF00430">
    <property type="entry name" value="ATP-synt_B"/>
    <property type="match status" value="1"/>
</dbReference>
<keyword evidence="16" id="KW-1185">Reference proteome</keyword>
<evidence type="ECO:0000256" key="7">
    <source>
        <dbReference type="ARBA" id="ARBA00023136"/>
    </source>
</evidence>
<organism evidence="15 16">
    <name type="scientific">Phenylobacterium terrae</name>
    <dbReference type="NCBI Taxonomy" id="2665495"/>
    <lineage>
        <taxon>Bacteria</taxon>
        <taxon>Pseudomonadati</taxon>
        <taxon>Pseudomonadota</taxon>
        <taxon>Alphaproteobacteria</taxon>
        <taxon>Caulobacterales</taxon>
        <taxon>Caulobacteraceae</taxon>
        <taxon>Phenylobacterium</taxon>
    </lineage>
</organism>
<evidence type="ECO:0000256" key="4">
    <source>
        <dbReference type="ARBA" id="ARBA00022781"/>
    </source>
</evidence>
<keyword evidence="14" id="KW-0175">Coiled coil</keyword>
<comment type="subcellular location">
    <subcellularLocation>
        <location evidence="12">Cell membrane</location>
        <topology evidence="12">Single-pass membrane protein</topology>
    </subcellularLocation>
    <subcellularLocation>
        <location evidence="11">Endomembrane system</location>
        <topology evidence="11">Single-pass membrane protein</topology>
    </subcellularLocation>
</comment>
<keyword evidence="8 12" id="KW-0066">ATP synthesis</keyword>
<comment type="function">
    <text evidence="10">Component of the F(0) channel, it forms part of the peripheral stalk, linking F(1) to F(0). The b'-subunit is a diverged and duplicated form of b found in plants and photosynthetic bacteria.</text>
</comment>
<evidence type="ECO:0000256" key="14">
    <source>
        <dbReference type="SAM" id="Coils"/>
    </source>
</evidence>
<dbReference type="EMBL" id="JBHUEY010000001">
    <property type="protein sequence ID" value="MFD1784041.1"/>
    <property type="molecule type" value="Genomic_DNA"/>
</dbReference>
<evidence type="ECO:0000256" key="9">
    <source>
        <dbReference type="ARBA" id="ARBA00025198"/>
    </source>
</evidence>
<evidence type="ECO:0000256" key="10">
    <source>
        <dbReference type="ARBA" id="ARBA00025614"/>
    </source>
</evidence>
<feature type="coiled-coil region" evidence="14">
    <location>
        <begin position="39"/>
        <end position="121"/>
    </location>
</feature>
<keyword evidence="3 12" id="KW-0812">Transmembrane</keyword>
<keyword evidence="7 12" id="KW-0472">Membrane</keyword>
<protein>
    <recommendedName>
        <fullName evidence="12">ATP synthase subunit b</fullName>
    </recommendedName>
    <alternativeName>
        <fullName evidence="12">ATP synthase F(0) sector subunit b</fullName>
    </alternativeName>
    <alternativeName>
        <fullName evidence="12">ATPase subunit I</fullName>
    </alternativeName>
    <alternativeName>
        <fullName evidence="12">F-type ATPase subunit b</fullName>
        <shortName evidence="12">F-ATPase subunit b</shortName>
    </alternativeName>
</protein>
<evidence type="ECO:0000256" key="8">
    <source>
        <dbReference type="ARBA" id="ARBA00023310"/>
    </source>
</evidence>
<feature type="transmembrane region" description="Helical" evidence="12">
    <location>
        <begin position="12"/>
        <end position="29"/>
    </location>
</feature>
<evidence type="ECO:0000256" key="1">
    <source>
        <dbReference type="ARBA" id="ARBA00022448"/>
    </source>
</evidence>
<gene>
    <name evidence="12" type="primary">atpF</name>
    <name evidence="15" type="ORF">ACFSC0_11600</name>
</gene>
<comment type="similarity">
    <text evidence="12 13">Belongs to the ATPase B chain family.</text>
</comment>
<keyword evidence="5 12" id="KW-1133">Transmembrane helix</keyword>
<evidence type="ECO:0000313" key="16">
    <source>
        <dbReference type="Proteomes" id="UP001597237"/>
    </source>
</evidence>
<accession>A0ABW4N211</accession>
<dbReference type="RefSeq" id="WP_377282772.1">
    <property type="nucleotide sequence ID" value="NZ_JBHRSI010000008.1"/>
</dbReference>
<keyword evidence="4 12" id="KW-0375">Hydrogen ion transport</keyword>
<evidence type="ECO:0000313" key="15">
    <source>
        <dbReference type="EMBL" id="MFD1784041.1"/>
    </source>
</evidence>
<evidence type="ECO:0000256" key="5">
    <source>
        <dbReference type="ARBA" id="ARBA00022989"/>
    </source>
</evidence>
<comment type="caution">
    <text evidence="15">The sequence shown here is derived from an EMBL/GenBank/DDBJ whole genome shotgun (WGS) entry which is preliminary data.</text>
</comment>